<dbReference type="SUPFAM" id="SSF46785">
    <property type="entry name" value="Winged helix' DNA-binding domain"/>
    <property type="match status" value="1"/>
</dbReference>
<dbReference type="RefSeq" id="WP_203785919.1">
    <property type="nucleotide sequence ID" value="NZ_BOMV01000066.1"/>
</dbReference>
<proteinExistence type="predicted"/>
<evidence type="ECO:0000313" key="2">
    <source>
        <dbReference type="EMBL" id="GIE98907.1"/>
    </source>
</evidence>
<dbReference type="EMBL" id="BOMV01000066">
    <property type="protein sequence ID" value="GIE98907.1"/>
    <property type="molecule type" value="Genomic_DNA"/>
</dbReference>
<feature type="domain" description="DUF2087" evidence="1">
    <location>
        <begin position="110"/>
        <end position="177"/>
    </location>
</feature>
<dbReference type="Proteomes" id="UP000636960">
    <property type="component" value="Unassembled WGS sequence"/>
</dbReference>
<dbReference type="InterPro" id="IPR018656">
    <property type="entry name" value="DUF2087"/>
</dbReference>
<comment type="caution">
    <text evidence="2">The sequence shown here is derived from an EMBL/GenBank/DDBJ whole genome shotgun (WGS) entry which is preliminary data.</text>
</comment>
<dbReference type="Gene3D" id="1.10.10.10">
    <property type="entry name" value="Winged helix-like DNA-binding domain superfamily/Winged helix DNA-binding domain"/>
    <property type="match status" value="1"/>
</dbReference>
<evidence type="ECO:0000259" key="1">
    <source>
        <dbReference type="Pfam" id="PF09860"/>
    </source>
</evidence>
<evidence type="ECO:0000313" key="3">
    <source>
        <dbReference type="Proteomes" id="UP000636960"/>
    </source>
</evidence>
<protein>
    <recommendedName>
        <fullName evidence="1">DUF2087 domain-containing protein</fullName>
    </recommendedName>
</protein>
<reference evidence="2" key="1">
    <citation type="submission" date="2021-01" db="EMBL/GenBank/DDBJ databases">
        <title>Whole genome shotgun sequence of Actinoplanes rishiriensis NBRC 108556.</title>
        <authorList>
            <person name="Komaki H."/>
            <person name="Tamura T."/>
        </authorList>
    </citation>
    <scope>NUCLEOTIDE SEQUENCE</scope>
    <source>
        <strain evidence="2">NBRC 108556</strain>
    </source>
</reference>
<dbReference type="Pfam" id="PF09860">
    <property type="entry name" value="DUF2087"/>
    <property type="match status" value="1"/>
</dbReference>
<keyword evidence="3" id="KW-1185">Reference proteome</keyword>
<dbReference type="AlphaFoldDB" id="A0A919K4X5"/>
<dbReference type="InterPro" id="IPR036390">
    <property type="entry name" value="WH_DNA-bd_sf"/>
</dbReference>
<dbReference type="InterPro" id="IPR036388">
    <property type="entry name" value="WH-like_DNA-bd_sf"/>
</dbReference>
<gene>
    <name evidence="2" type="ORF">Ari01nite_63720</name>
</gene>
<accession>A0A919K4X5</accession>
<sequence>MSAEAARAAEVLAQLSSPPRLLAYAELVRRGKEGATIAELAYLLDVKPPQAGELLARLTGAGLATGTGNGVYRAQPGALREAAAAVDRMQPIALLLAEYPQLKGNFAHGRLTALPPTMSERYQQIGELLARFLALEGLHDEDAINRRLSAITDDVAGARRMLVETGWLERDRAGTTYGPGRPLPQPTP</sequence>
<organism evidence="2 3">
    <name type="scientific">Paractinoplanes rishiriensis</name>
    <dbReference type="NCBI Taxonomy" id="1050105"/>
    <lineage>
        <taxon>Bacteria</taxon>
        <taxon>Bacillati</taxon>
        <taxon>Actinomycetota</taxon>
        <taxon>Actinomycetes</taxon>
        <taxon>Micromonosporales</taxon>
        <taxon>Micromonosporaceae</taxon>
        <taxon>Paractinoplanes</taxon>
    </lineage>
</organism>
<name>A0A919K4X5_9ACTN</name>